<dbReference type="InterPro" id="IPR032675">
    <property type="entry name" value="LRR_dom_sf"/>
</dbReference>
<dbReference type="AlphaFoldDB" id="A0A7J9BWJ0"/>
<organism evidence="2 3">
    <name type="scientific">Gossypium gossypioides</name>
    <name type="common">Mexican cotton</name>
    <name type="synonym">Selera gossypioides</name>
    <dbReference type="NCBI Taxonomy" id="34282"/>
    <lineage>
        <taxon>Eukaryota</taxon>
        <taxon>Viridiplantae</taxon>
        <taxon>Streptophyta</taxon>
        <taxon>Embryophyta</taxon>
        <taxon>Tracheophyta</taxon>
        <taxon>Spermatophyta</taxon>
        <taxon>Magnoliopsida</taxon>
        <taxon>eudicotyledons</taxon>
        <taxon>Gunneridae</taxon>
        <taxon>Pentapetalae</taxon>
        <taxon>rosids</taxon>
        <taxon>malvids</taxon>
        <taxon>Malvales</taxon>
        <taxon>Malvaceae</taxon>
        <taxon>Malvoideae</taxon>
        <taxon>Gossypium</taxon>
    </lineage>
</organism>
<reference evidence="2 3" key="1">
    <citation type="journal article" date="2019" name="Genome Biol. Evol.">
        <title>Insights into the evolution of the New World diploid cottons (Gossypium, subgenus Houzingenia) based on genome sequencing.</title>
        <authorList>
            <person name="Grover C.E."/>
            <person name="Arick M.A. 2nd"/>
            <person name="Thrash A."/>
            <person name="Conover J.L."/>
            <person name="Sanders W.S."/>
            <person name="Peterson D.G."/>
            <person name="Frelichowski J.E."/>
            <person name="Scheffler J.A."/>
            <person name="Scheffler B.E."/>
            <person name="Wendel J.F."/>
        </authorList>
    </citation>
    <scope>NUCLEOTIDE SEQUENCE [LARGE SCALE GENOMIC DNA]</scope>
    <source>
        <strain evidence="2">5</strain>
        <tissue evidence="2">Leaf</tissue>
    </source>
</reference>
<keyword evidence="3" id="KW-1185">Reference proteome</keyword>
<dbReference type="PANTHER" id="PTHR31900">
    <property type="entry name" value="F-BOX/RNI SUPERFAMILY PROTEIN-RELATED"/>
    <property type="match status" value="1"/>
</dbReference>
<gene>
    <name evidence="2" type="ORF">Gogos_013757</name>
</gene>
<dbReference type="SUPFAM" id="SSF52047">
    <property type="entry name" value="RNI-like"/>
    <property type="match status" value="1"/>
</dbReference>
<dbReference type="Proteomes" id="UP000593579">
    <property type="component" value="Unassembled WGS sequence"/>
</dbReference>
<dbReference type="OrthoDB" id="1298252at2759"/>
<evidence type="ECO:0000313" key="2">
    <source>
        <dbReference type="EMBL" id="MBA0740563.1"/>
    </source>
</evidence>
<accession>A0A7J9BWJ0</accession>
<protein>
    <recommendedName>
        <fullName evidence="1">FBD domain-containing protein</fullName>
    </recommendedName>
</protein>
<feature type="domain" description="FBD" evidence="1">
    <location>
        <begin position="257"/>
        <end position="325"/>
    </location>
</feature>
<comment type="caution">
    <text evidence="2">The sequence shown here is derived from an EMBL/GenBank/DDBJ whole genome shotgun (WGS) entry which is preliminary data.</text>
</comment>
<dbReference type="Pfam" id="PF08387">
    <property type="entry name" value="FBD"/>
    <property type="match status" value="1"/>
</dbReference>
<name>A0A7J9BWJ0_GOSGO</name>
<evidence type="ECO:0000259" key="1">
    <source>
        <dbReference type="SMART" id="SM00579"/>
    </source>
</evidence>
<dbReference type="EMBL" id="JABEZY010000006">
    <property type="protein sequence ID" value="MBA0740563.1"/>
    <property type="molecule type" value="Genomic_DNA"/>
</dbReference>
<evidence type="ECO:0000313" key="3">
    <source>
        <dbReference type="Proteomes" id="UP000593579"/>
    </source>
</evidence>
<dbReference type="PANTHER" id="PTHR31900:SF34">
    <property type="entry name" value="EMB|CAB62440.1-RELATED"/>
    <property type="match status" value="1"/>
</dbReference>
<dbReference type="SMART" id="SM00579">
    <property type="entry name" value="FBD"/>
    <property type="match status" value="1"/>
</dbReference>
<dbReference type="InterPro" id="IPR006566">
    <property type="entry name" value="FBD"/>
</dbReference>
<proteinExistence type="predicted"/>
<dbReference type="InterPro" id="IPR050232">
    <property type="entry name" value="FBL13/AtMIF1-like"/>
</dbReference>
<dbReference type="Gene3D" id="3.80.10.10">
    <property type="entry name" value="Ribonuclease Inhibitor"/>
    <property type="match status" value="1"/>
</dbReference>
<sequence length="326" mass="38279">MARRKKYSKRNTYYLTHRRRLIVKMYRKYNHRYKDCLRYKSKKILLLENDFSFHIPFDGCFPNLKVLNIDLHLTLLNGVFLNKLFQSCPLLENLSMIATCVDNFDQPLRCCIPTLKHLGFDFNVDEFKSCGHNEFIINTPNLEYLAIKDPSLSSFRIHEIPTLSLADLSIGKCNYVHDFQVLSYCFDDGDGFPTFPNLVHPVLGIDYSFGWKLLPHFLENSHLLECIELDKESEENHEEGDVVDDSYDWKPPKQMPECLMHKLEEIKVRNLWRRKADGEVVKYLLENGKALKKMNIKFDEDSIGEEIDEETIHNFPMGSEKCILKV</sequence>